<accession>A0ABS3Z0Y2</accession>
<dbReference type="Proteomes" id="UP000677244">
    <property type="component" value="Unassembled WGS sequence"/>
</dbReference>
<keyword evidence="2" id="KW-1185">Reference proteome</keyword>
<protein>
    <recommendedName>
        <fullName evidence="3">Bacterial surface antigen (D15) domain-containing protein</fullName>
    </recommendedName>
</protein>
<evidence type="ECO:0008006" key="3">
    <source>
        <dbReference type="Google" id="ProtNLM"/>
    </source>
</evidence>
<evidence type="ECO:0000313" key="1">
    <source>
        <dbReference type="EMBL" id="MBO9203807.1"/>
    </source>
</evidence>
<sequence>MERFFKNISASILIVVAGVLPDSGFGQGQPKAGTVKVPANADYDKAGHLKRVMLGEHYRKEWACAIDFPVLNLDVEAGGLTAEKLGGGHQTKSLRLKGADGKEFVLRSVNKDPSKALPIELVGTLANTLLQDQISSSNPFAPLVVAQLAESAGIFHTNPRLVYVPASARLGEFEKDFANTICLFEEIPSGDKADPNFGYSAKIVNSERLFKILTADPDHRVDQFAFLKARLFDMWIGDWDRHEDQWLWAAFKNDGLTFYKPIPRDRDQAFAKLDGVIPTIATRKWAVRQSQHFDYTVRDLNGLNMSGYYLDKNFTNQLTLNEWLETAADLQKRLTDEAIESAVKAMPGKIFTISGPSIISKLKKRRDDLKRYATQYYKFLAEEVYVTGTEEKEIFEVRRLNSDSTLVTVYKQKENGAQEIIFERVFLREETHELRLYGLGGNDEFRLNGDVRKGTLVRIIGGRGSDHVVDSSSVNGWSRKTKIYDNEIDNDNTFKKSKESRQYISDDTLKNDFQRGAFRYDWLGLKLSPGYNPDDGVYLGGGIIFKKQKFGKAPYGSMQSIWGNYAVATGAYNFWYQGIFKEAVGKWDLNVDAKLNAPNYIRNYYGMGNETENVADRSFYRVRSNDLAIMPSLQKQFGKHHSIEFGTGYQSIKLKEDASRLVSRLYAKLDSTDFERKYYGIVHVGYQFSTLDAGYYHRKGISIKAGAKYTRNIEDSKDFMQLYSESTVFFSTGAWTAALRGGVATNIGNNYAFYQANTVGGSSNLRGYRRDRFSGKTSVFNNTEVRYKIGNYNGYIFRGEFGLLTFFDNGRVWTPDEKSTTWHCGYGGGFWALVYNRLPMTVTYGTSKENNLLTVKAGFLF</sequence>
<evidence type="ECO:0000313" key="2">
    <source>
        <dbReference type="Proteomes" id="UP000677244"/>
    </source>
</evidence>
<dbReference type="EMBL" id="JAGHKO010000011">
    <property type="protein sequence ID" value="MBO9203807.1"/>
    <property type="molecule type" value="Genomic_DNA"/>
</dbReference>
<proteinExistence type="predicted"/>
<dbReference type="RefSeq" id="WP_209141859.1">
    <property type="nucleotide sequence ID" value="NZ_JAGHKO010000011.1"/>
</dbReference>
<reference evidence="1 2" key="1">
    <citation type="submission" date="2021-03" db="EMBL/GenBank/DDBJ databases">
        <title>Assistant Professor.</title>
        <authorList>
            <person name="Huq M.A."/>
        </authorList>
    </citation>
    <scope>NUCLEOTIDE SEQUENCE [LARGE SCALE GENOMIC DNA]</scope>
    <source>
        <strain evidence="1 2">MAH-29</strain>
    </source>
</reference>
<name>A0ABS3Z0Y2_9BACT</name>
<comment type="caution">
    <text evidence="1">The sequence shown here is derived from an EMBL/GenBank/DDBJ whole genome shotgun (WGS) entry which is preliminary data.</text>
</comment>
<organism evidence="1 2">
    <name type="scientific">Niastella soli</name>
    <dbReference type="NCBI Taxonomy" id="2821487"/>
    <lineage>
        <taxon>Bacteria</taxon>
        <taxon>Pseudomonadati</taxon>
        <taxon>Bacteroidota</taxon>
        <taxon>Chitinophagia</taxon>
        <taxon>Chitinophagales</taxon>
        <taxon>Chitinophagaceae</taxon>
        <taxon>Niastella</taxon>
    </lineage>
</organism>
<gene>
    <name evidence="1" type="ORF">J7I42_26215</name>
</gene>